<reference evidence="2" key="1">
    <citation type="journal article" date="2019" name="Int. J. Syst. Evol. Microbiol.">
        <title>The Global Catalogue of Microorganisms (GCM) 10K type strain sequencing project: providing services to taxonomists for standard genome sequencing and annotation.</title>
        <authorList>
            <consortium name="The Broad Institute Genomics Platform"/>
            <consortium name="The Broad Institute Genome Sequencing Center for Infectious Disease"/>
            <person name="Wu L."/>
            <person name="Ma J."/>
        </authorList>
    </citation>
    <scope>NUCLEOTIDE SEQUENCE [LARGE SCALE GENOMIC DNA]</scope>
    <source>
        <strain evidence="2">CGMCC 4.7198</strain>
    </source>
</reference>
<dbReference type="EMBL" id="JBHTEC010000006">
    <property type="protein sequence ID" value="MFD0287844.1"/>
    <property type="molecule type" value="Genomic_DNA"/>
</dbReference>
<organism evidence="1 2">
    <name type="scientific">Streptomyces lutosisoli</name>
    <dbReference type="NCBI Taxonomy" id="2665721"/>
    <lineage>
        <taxon>Bacteria</taxon>
        <taxon>Bacillati</taxon>
        <taxon>Actinomycetota</taxon>
        <taxon>Actinomycetes</taxon>
        <taxon>Kitasatosporales</taxon>
        <taxon>Streptomycetaceae</taxon>
        <taxon>Streptomyces</taxon>
    </lineage>
</organism>
<gene>
    <name evidence="1" type="ORF">ACFQZP_40740</name>
</gene>
<protein>
    <submittedName>
        <fullName evidence="1">Uncharacterized protein</fullName>
    </submittedName>
</protein>
<evidence type="ECO:0000313" key="1">
    <source>
        <dbReference type="EMBL" id="MFD0287844.1"/>
    </source>
</evidence>
<proteinExistence type="predicted"/>
<keyword evidence="2" id="KW-1185">Reference proteome</keyword>
<accession>A0ABW2VV45</accession>
<name>A0ABW2VV45_9ACTN</name>
<sequence>MFGNESGDFVLGAREVDYEPFDLAQPSFAFSFGDTGEKVVAHIAPSS</sequence>
<dbReference type="Proteomes" id="UP001596957">
    <property type="component" value="Unassembled WGS sequence"/>
</dbReference>
<evidence type="ECO:0000313" key="2">
    <source>
        <dbReference type="Proteomes" id="UP001596957"/>
    </source>
</evidence>
<comment type="caution">
    <text evidence="1">The sequence shown here is derived from an EMBL/GenBank/DDBJ whole genome shotgun (WGS) entry which is preliminary data.</text>
</comment>
<dbReference type="RefSeq" id="WP_381261460.1">
    <property type="nucleotide sequence ID" value="NZ_JBHTBI010000051.1"/>
</dbReference>